<evidence type="ECO:0000313" key="2">
    <source>
        <dbReference type="WBParaSite" id="PDA_v2.g6627.t1"/>
    </source>
</evidence>
<proteinExistence type="predicted"/>
<sequence>MSSVSNRKLKAEKDSMIPLSKRARFLLTYFQHQNWSLPNSIIYYILKNPSNSKVYQKLIQCCKYFFFKNPIIVVDKFTIDGDEKWKATLKDDEKFIDFTKISTKLWIYDVFDKYCFSNTSANPLNLVSSVIPQIYRCDAECMFIDKQIISYNEFLFLTSNIKFITLSKTPIMNENGTIVPLEKLVKKLPKLISFVYYDSLTSSSITSNTLKELLEIPHFSKITQWRLYKIPEKFDIETFYTFFKKGKVANFYLDFAVSISQAYKNRLESIVDEILETRNEDDKTPYIDFNGLSLEKKLKLQRLHYC</sequence>
<evidence type="ECO:0000313" key="1">
    <source>
        <dbReference type="Proteomes" id="UP000887578"/>
    </source>
</evidence>
<dbReference type="AlphaFoldDB" id="A0A914QSB2"/>
<dbReference type="Proteomes" id="UP000887578">
    <property type="component" value="Unplaced"/>
</dbReference>
<keyword evidence="1" id="KW-1185">Reference proteome</keyword>
<accession>A0A914QSB2</accession>
<protein>
    <submittedName>
        <fullName evidence="2">Uncharacterized protein</fullName>
    </submittedName>
</protein>
<dbReference type="WBParaSite" id="PDA_v2.g6627.t1">
    <property type="protein sequence ID" value="PDA_v2.g6627.t1"/>
    <property type="gene ID" value="PDA_v2.g6627"/>
</dbReference>
<reference evidence="2" key="1">
    <citation type="submission" date="2022-11" db="UniProtKB">
        <authorList>
            <consortium name="WormBaseParasite"/>
        </authorList>
    </citation>
    <scope>IDENTIFICATION</scope>
</reference>
<name>A0A914QSB2_9BILA</name>
<organism evidence="1 2">
    <name type="scientific">Panagrolaimus davidi</name>
    <dbReference type="NCBI Taxonomy" id="227884"/>
    <lineage>
        <taxon>Eukaryota</taxon>
        <taxon>Metazoa</taxon>
        <taxon>Ecdysozoa</taxon>
        <taxon>Nematoda</taxon>
        <taxon>Chromadorea</taxon>
        <taxon>Rhabditida</taxon>
        <taxon>Tylenchina</taxon>
        <taxon>Panagrolaimomorpha</taxon>
        <taxon>Panagrolaimoidea</taxon>
        <taxon>Panagrolaimidae</taxon>
        <taxon>Panagrolaimus</taxon>
    </lineage>
</organism>